<dbReference type="RefSeq" id="XP_033455948.1">
    <property type="nucleotide sequence ID" value="XM_033605848.1"/>
</dbReference>
<feature type="signal peptide" evidence="3">
    <location>
        <begin position="1"/>
        <end position="18"/>
    </location>
</feature>
<dbReference type="InterPro" id="IPR000026">
    <property type="entry name" value="N1-like"/>
</dbReference>
<dbReference type="Proteomes" id="UP000504637">
    <property type="component" value="Unplaced"/>
</dbReference>
<reference evidence="5" key="3">
    <citation type="submission" date="2025-08" db="UniProtKB">
        <authorList>
            <consortium name="RefSeq"/>
        </authorList>
    </citation>
    <scope>IDENTIFICATION</scope>
    <source>
        <strain evidence="5">CBS 342.82</strain>
    </source>
</reference>
<dbReference type="InterPro" id="IPR016191">
    <property type="entry name" value="Ribonuclease/ribotoxin"/>
</dbReference>
<keyword evidence="2" id="KW-0378">Hydrolase</keyword>
<dbReference type="Pfam" id="PF00545">
    <property type="entry name" value="Ribonuclease"/>
    <property type="match status" value="1"/>
</dbReference>
<gene>
    <name evidence="5" type="ORF">K489DRAFT_384404</name>
</gene>
<name>A0A6J3LWA0_9PEZI</name>
<accession>A0A6J3LWA0</accession>
<dbReference type="Gene3D" id="3.10.450.30">
    <property type="entry name" value="Microbial ribonucleases"/>
    <property type="match status" value="1"/>
</dbReference>
<evidence type="ECO:0000256" key="3">
    <source>
        <dbReference type="SAM" id="SignalP"/>
    </source>
</evidence>
<dbReference type="OrthoDB" id="4921788at2759"/>
<evidence type="ECO:0000256" key="2">
    <source>
        <dbReference type="ARBA" id="ARBA00022801"/>
    </source>
</evidence>
<evidence type="ECO:0000313" key="4">
    <source>
        <dbReference type="Proteomes" id="UP000504637"/>
    </source>
</evidence>
<dbReference type="GO" id="GO:0016787">
    <property type="term" value="F:hydrolase activity"/>
    <property type="evidence" value="ECO:0007669"/>
    <property type="project" value="UniProtKB-KW"/>
</dbReference>
<reference evidence="5" key="1">
    <citation type="submission" date="2020-01" db="EMBL/GenBank/DDBJ databases">
        <authorList>
            <consortium name="DOE Joint Genome Institute"/>
            <person name="Haridas S."/>
            <person name="Albert R."/>
            <person name="Binder M."/>
            <person name="Bloem J."/>
            <person name="Labutti K."/>
            <person name="Salamov A."/>
            <person name="Andreopoulos B."/>
            <person name="Baker S.E."/>
            <person name="Barry K."/>
            <person name="Bills G."/>
            <person name="Bluhm B.H."/>
            <person name="Cannon C."/>
            <person name="Castanera R."/>
            <person name="Culley D.E."/>
            <person name="Daum C."/>
            <person name="Ezra D."/>
            <person name="Gonzalez J.B."/>
            <person name="Henrissat B."/>
            <person name="Kuo A."/>
            <person name="Liang C."/>
            <person name="Lipzen A."/>
            <person name="Lutzoni F."/>
            <person name="Magnuson J."/>
            <person name="Mondo S."/>
            <person name="Nolan M."/>
            <person name="Ohm R."/>
            <person name="Pangilinan J."/>
            <person name="Park H.-J."/>
            <person name="Ramirez L."/>
            <person name="Alfaro M."/>
            <person name="Sun H."/>
            <person name="Tritt A."/>
            <person name="Yoshinaga Y."/>
            <person name="Zwiers L.-H."/>
            <person name="Turgeon B.G."/>
            <person name="Goodwin S.B."/>
            <person name="Spatafora J.W."/>
            <person name="Crous P.W."/>
            <person name="Grigoriev I.V."/>
        </authorList>
    </citation>
    <scope>NUCLEOTIDE SEQUENCE</scope>
    <source>
        <strain evidence="5">CBS 342.82</strain>
    </source>
</reference>
<dbReference type="GO" id="GO:0004521">
    <property type="term" value="F:RNA endonuclease activity"/>
    <property type="evidence" value="ECO:0007669"/>
    <property type="project" value="InterPro"/>
</dbReference>
<dbReference type="SUPFAM" id="SSF53933">
    <property type="entry name" value="Microbial ribonucleases"/>
    <property type="match status" value="1"/>
</dbReference>
<keyword evidence="1" id="KW-0540">Nuclease</keyword>
<proteinExistence type="predicted"/>
<dbReference type="GeneID" id="54363648"/>
<feature type="chain" id="PRO_5027095127" evidence="3">
    <location>
        <begin position="19"/>
        <end position="152"/>
    </location>
</feature>
<protein>
    <submittedName>
        <fullName evidence="5">Uncharacterized protein</fullName>
    </submittedName>
</protein>
<keyword evidence="4" id="KW-1185">Reference proteome</keyword>
<organism evidence="5">
    <name type="scientific">Dissoconium aciculare CBS 342.82</name>
    <dbReference type="NCBI Taxonomy" id="1314786"/>
    <lineage>
        <taxon>Eukaryota</taxon>
        <taxon>Fungi</taxon>
        <taxon>Dikarya</taxon>
        <taxon>Ascomycota</taxon>
        <taxon>Pezizomycotina</taxon>
        <taxon>Dothideomycetes</taxon>
        <taxon>Dothideomycetidae</taxon>
        <taxon>Mycosphaerellales</taxon>
        <taxon>Dissoconiaceae</taxon>
        <taxon>Dissoconium</taxon>
    </lineage>
</organism>
<sequence length="152" mass="15957">MIFQNLFLAASIASVATAASYHCRTDGAGRREFQITVAQADNAIAAGGTTTGGSGFPHDYYGLSGGGGRVVFQGADARCNQAQPNPSLLLEYPVFPDGRVYDKNANRRGGGTPTPARVVYLKEGSILCGVMTHVIETPDGNGSGDFRVCSYF</sequence>
<keyword evidence="3" id="KW-0732">Signal</keyword>
<dbReference type="GO" id="GO:0003723">
    <property type="term" value="F:RNA binding"/>
    <property type="evidence" value="ECO:0007669"/>
    <property type="project" value="InterPro"/>
</dbReference>
<evidence type="ECO:0000313" key="5">
    <source>
        <dbReference type="RefSeq" id="XP_033455948.1"/>
    </source>
</evidence>
<evidence type="ECO:0000256" key="1">
    <source>
        <dbReference type="ARBA" id="ARBA00022722"/>
    </source>
</evidence>
<reference evidence="5" key="2">
    <citation type="submission" date="2020-04" db="EMBL/GenBank/DDBJ databases">
        <authorList>
            <consortium name="NCBI Genome Project"/>
        </authorList>
    </citation>
    <scope>NUCLEOTIDE SEQUENCE</scope>
    <source>
        <strain evidence="5">CBS 342.82</strain>
    </source>
</reference>
<dbReference type="AlphaFoldDB" id="A0A6J3LWA0"/>